<accession>A0ABV2CVC2</accession>
<keyword evidence="1" id="KW-0472">Membrane</keyword>
<keyword evidence="1" id="KW-1133">Transmembrane helix</keyword>
<dbReference type="Proteomes" id="UP001548590">
    <property type="component" value="Unassembled WGS sequence"/>
</dbReference>
<dbReference type="PANTHER" id="PTHR23028">
    <property type="entry name" value="ACETYLTRANSFERASE"/>
    <property type="match status" value="1"/>
</dbReference>
<organism evidence="3 4">
    <name type="scientific">Uliginosibacterium paludis</name>
    <dbReference type="NCBI Taxonomy" id="1615952"/>
    <lineage>
        <taxon>Bacteria</taxon>
        <taxon>Pseudomonadati</taxon>
        <taxon>Pseudomonadota</taxon>
        <taxon>Betaproteobacteria</taxon>
        <taxon>Rhodocyclales</taxon>
        <taxon>Zoogloeaceae</taxon>
        <taxon>Uliginosibacterium</taxon>
    </lineage>
</organism>
<keyword evidence="3" id="KW-0808">Transferase</keyword>
<keyword evidence="3" id="KW-0012">Acyltransferase</keyword>
<comment type="caution">
    <text evidence="3">The sequence shown here is derived from an EMBL/GenBank/DDBJ whole genome shotgun (WGS) entry which is preliminary data.</text>
</comment>
<dbReference type="EMBL" id="JBEWLZ010000017">
    <property type="protein sequence ID" value="MET1491866.1"/>
    <property type="molecule type" value="Genomic_DNA"/>
</dbReference>
<evidence type="ECO:0000313" key="3">
    <source>
        <dbReference type="EMBL" id="MET1491866.1"/>
    </source>
</evidence>
<feature type="transmembrane region" description="Helical" evidence="1">
    <location>
        <begin position="309"/>
        <end position="328"/>
    </location>
</feature>
<evidence type="ECO:0000313" key="4">
    <source>
        <dbReference type="Proteomes" id="UP001548590"/>
    </source>
</evidence>
<feature type="transmembrane region" description="Helical" evidence="1">
    <location>
        <begin position="279"/>
        <end position="303"/>
    </location>
</feature>
<dbReference type="InterPro" id="IPR002656">
    <property type="entry name" value="Acyl_transf_3_dom"/>
</dbReference>
<name>A0ABV2CVC2_9RHOO</name>
<dbReference type="EC" id="2.3.-.-" evidence="3"/>
<sequence length="360" mass="39938">MTRTSSRLPLVDMLKAVASQLIVLHHLAFYGPMSDTAYSLVPAGIDWLYDYARIAVQVFLVIAGFLAARGLAPDGLPRDRGLIDLLSSRYCRLALPLTVAVMLSILAAALARQLMVHESIPDAPALWQFISHALLLHGVTEQESLSAGVWYVAIDFQLFAAFACMLWLARHLPRWRSATFALVGGMAAASLFVFNRQAELDSWWIYFFGAYAMGIAAQWAGRSRQGGLWLALLLALGLAALVLDFRSRIALALCTALLLGWGMRRGWLERCPSFALTDWLSRISYSVFLIHFPVCLLTNAIVFKLAPDSAVINLAGMILAWQLSIAAGHQFHRHVESRLANFSLRQLLPGFLRQQTQRNS</sequence>
<keyword evidence="4" id="KW-1185">Reference proteome</keyword>
<dbReference type="RefSeq" id="WP_345928102.1">
    <property type="nucleotide sequence ID" value="NZ_JBDIVF010000005.1"/>
</dbReference>
<feature type="transmembrane region" description="Helical" evidence="1">
    <location>
        <begin position="203"/>
        <end position="220"/>
    </location>
</feature>
<feature type="transmembrane region" description="Helical" evidence="1">
    <location>
        <begin position="249"/>
        <end position="267"/>
    </location>
</feature>
<evidence type="ECO:0000259" key="2">
    <source>
        <dbReference type="Pfam" id="PF01757"/>
    </source>
</evidence>
<feature type="transmembrane region" description="Helical" evidence="1">
    <location>
        <begin position="51"/>
        <end position="72"/>
    </location>
</feature>
<reference evidence="3 4" key="1">
    <citation type="submission" date="2024-07" db="EMBL/GenBank/DDBJ databases">
        <title>Uliginosibacterium paludis KCTC:42655.</title>
        <authorList>
            <person name="Kim M.K."/>
        </authorList>
    </citation>
    <scope>NUCLEOTIDE SEQUENCE [LARGE SCALE GENOMIC DNA]</scope>
    <source>
        <strain evidence="3 4">KCTC 42655</strain>
    </source>
</reference>
<gene>
    <name evidence="3" type="ORF">ABVT11_18650</name>
</gene>
<dbReference type="InterPro" id="IPR050879">
    <property type="entry name" value="Acyltransferase_3"/>
</dbReference>
<keyword evidence="1" id="KW-0812">Transmembrane</keyword>
<protein>
    <submittedName>
        <fullName evidence="3">Acyltransferase</fullName>
        <ecNumber evidence="3">2.3.-.-</ecNumber>
    </submittedName>
</protein>
<dbReference type="PANTHER" id="PTHR23028:SF131">
    <property type="entry name" value="BLR2367 PROTEIN"/>
    <property type="match status" value="1"/>
</dbReference>
<dbReference type="Pfam" id="PF01757">
    <property type="entry name" value="Acyl_transf_3"/>
    <property type="match status" value="1"/>
</dbReference>
<feature type="transmembrane region" description="Helical" evidence="1">
    <location>
        <begin position="93"/>
        <end position="111"/>
    </location>
</feature>
<proteinExistence type="predicted"/>
<dbReference type="GO" id="GO:0016746">
    <property type="term" value="F:acyltransferase activity"/>
    <property type="evidence" value="ECO:0007669"/>
    <property type="project" value="UniProtKB-KW"/>
</dbReference>
<feature type="transmembrane region" description="Helical" evidence="1">
    <location>
        <begin position="227"/>
        <end position="243"/>
    </location>
</feature>
<feature type="domain" description="Acyltransferase 3" evidence="2">
    <location>
        <begin position="11"/>
        <end position="319"/>
    </location>
</feature>
<evidence type="ECO:0000256" key="1">
    <source>
        <dbReference type="SAM" id="Phobius"/>
    </source>
</evidence>
<feature type="transmembrane region" description="Helical" evidence="1">
    <location>
        <begin position="148"/>
        <end position="168"/>
    </location>
</feature>